<name>A0A8S5LTJ1_9CAUD</name>
<proteinExistence type="predicted"/>
<dbReference type="EMBL" id="BK014731">
    <property type="protein sequence ID" value="DAD73184.1"/>
    <property type="molecule type" value="Genomic_DNA"/>
</dbReference>
<reference evidence="1" key="1">
    <citation type="journal article" date="2021" name="Proc. Natl. Acad. Sci. U.S.A.">
        <title>A Catalog of Tens of Thousands of Viruses from Human Metagenomes Reveals Hidden Associations with Chronic Diseases.</title>
        <authorList>
            <person name="Tisza M.J."/>
            <person name="Buck C.B."/>
        </authorList>
    </citation>
    <scope>NUCLEOTIDE SEQUENCE</scope>
    <source>
        <strain evidence="1">Ct25F5</strain>
    </source>
</reference>
<accession>A0A8S5LTJ1</accession>
<sequence length="189" mass="21752">MAAPPTFAAVVRPLLSFDAKAAPFPVALSMSLLNLSCPFRARVPNILNISNVHQPFHWKVKRPFEHGLILYCPSCCDSAFRITACRYRVSICLLTGIEAVQHVGRMADCFRYFLIGWNIHFLRQRILKILVRHIKHPVQIVFPQRFFLRFLVVCLDDLPCKFAQAICADHTIQQRHWIGIPGKKKVNEF</sequence>
<evidence type="ECO:0000313" key="1">
    <source>
        <dbReference type="EMBL" id="DAD73184.1"/>
    </source>
</evidence>
<protein>
    <submittedName>
        <fullName evidence="1">Uncharacterized protein</fullName>
    </submittedName>
</protein>
<organism evidence="1">
    <name type="scientific">Myoviridae sp. ct25F5</name>
    <dbReference type="NCBI Taxonomy" id="2826604"/>
    <lineage>
        <taxon>Viruses</taxon>
        <taxon>Duplodnaviria</taxon>
        <taxon>Heunggongvirae</taxon>
        <taxon>Uroviricota</taxon>
        <taxon>Caudoviricetes</taxon>
    </lineage>
</organism>